<gene>
    <name evidence="2" type="ORF">ISU07_13100</name>
</gene>
<dbReference type="SUPFAM" id="SSF53335">
    <property type="entry name" value="S-adenosyl-L-methionine-dependent methyltransferases"/>
    <property type="match status" value="1"/>
</dbReference>
<dbReference type="AlphaFoldDB" id="A0A930YDB7"/>
<dbReference type="Proteomes" id="UP000640489">
    <property type="component" value="Unassembled WGS sequence"/>
</dbReference>
<dbReference type="EMBL" id="JADKPN010000007">
    <property type="protein sequence ID" value="MBF4764066.1"/>
    <property type="molecule type" value="Genomic_DNA"/>
</dbReference>
<sequence length="213" mass="22437">MTGSSSGLPPTRWEGPTDVGRGYGRHFAELIASGSDVEGEARLADALAPRGARILDAGSGMGRIGAALRARGHDAYGVDLDAGLVEQSRATYPDLPVTQARLEQLDRAFMSAHGMPATYHLVVCVGNVMVLLAEGSERTVLAAFRHLLAPGGRVLVGFSLVGSPPRSRVYPADEFVGDAVAAGLVVESRFATFDLRPPGPDDDFAVWTLVSDH</sequence>
<organism evidence="2 3">
    <name type="scientific">Nocardioides islandensis</name>
    <dbReference type="NCBI Taxonomy" id="433663"/>
    <lineage>
        <taxon>Bacteria</taxon>
        <taxon>Bacillati</taxon>
        <taxon>Actinomycetota</taxon>
        <taxon>Actinomycetes</taxon>
        <taxon>Propionibacteriales</taxon>
        <taxon>Nocardioidaceae</taxon>
        <taxon>Nocardioides</taxon>
    </lineage>
</organism>
<feature type="domain" description="Methyltransferase" evidence="1">
    <location>
        <begin position="54"/>
        <end position="152"/>
    </location>
</feature>
<dbReference type="InterPro" id="IPR041698">
    <property type="entry name" value="Methyltransf_25"/>
</dbReference>
<dbReference type="Pfam" id="PF13649">
    <property type="entry name" value="Methyltransf_25"/>
    <property type="match status" value="1"/>
</dbReference>
<dbReference type="InterPro" id="IPR029063">
    <property type="entry name" value="SAM-dependent_MTases_sf"/>
</dbReference>
<evidence type="ECO:0000259" key="1">
    <source>
        <dbReference type="Pfam" id="PF13649"/>
    </source>
</evidence>
<dbReference type="GO" id="GO:0008168">
    <property type="term" value="F:methyltransferase activity"/>
    <property type="evidence" value="ECO:0007669"/>
    <property type="project" value="UniProtKB-KW"/>
</dbReference>
<comment type="caution">
    <text evidence="2">The sequence shown here is derived from an EMBL/GenBank/DDBJ whole genome shotgun (WGS) entry which is preliminary data.</text>
</comment>
<dbReference type="Gene3D" id="3.40.50.150">
    <property type="entry name" value="Vaccinia Virus protein VP39"/>
    <property type="match status" value="1"/>
</dbReference>
<dbReference type="GO" id="GO:0032259">
    <property type="term" value="P:methylation"/>
    <property type="evidence" value="ECO:0007669"/>
    <property type="project" value="UniProtKB-KW"/>
</dbReference>
<proteinExistence type="predicted"/>
<protein>
    <submittedName>
        <fullName evidence="2">Class I SAM-dependent methyltransferase</fullName>
    </submittedName>
</protein>
<reference evidence="2" key="1">
    <citation type="submission" date="2020-11" db="EMBL/GenBank/DDBJ databases">
        <title>Nocardioides sp. nov., isolated from Soil of Cynanchum wilfordii Hemsley rhizosphere.</title>
        <authorList>
            <person name="Lee J.-S."/>
            <person name="Suh M.K."/>
            <person name="Kim J.-S."/>
        </authorList>
    </citation>
    <scope>NUCLEOTIDE SEQUENCE</scope>
    <source>
        <strain evidence="2">KCTC 19275</strain>
    </source>
</reference>
<keyword evidence="2" id="KW-0808">Transferase</keyword>
<evidence type="ECO:0000313" key="3">
    <source>
        <dbReference type="Proteomes" id="UP000640489"/>
    </source>
</evidence>
<keyword evidence="3" id="KW-1185">Reference proteome</keyword>
<evidence type="ECO:0000313" key="2">
    <source>
        <dbReference type="EMBL" id="MBF4764066.1"/>
    </source>
</evidence>
<accession>A0A930YDB7</accession>
<keyword evidence="2" id="KW-0489">Methyltransferase</keyword>
<dbReference type="CDD" id="cd02440">
    <property type="entry name" value="AdoMet_MTases"/>
    <property type="match status" value="1"/>
</dbReference>
<name>A0A930YDB7_9ACTN</name>
<dbReference type="RefSeq" id="WP_194707245.1">
    <property type="nucleotide sequence ID" value="NZ_JADKPN010000007.1"/>
</dbReference>